<dbReference type="InterPro" id="IPR009937">
    <property type="entry name" value="Phage_holin_3_6"/>
</dbReference>
<sequence>MLKVTEIVQTVKSLVETRINIVKQEVQDEFLGIVSRTILLIVIGGLTLLVLLFFSLSLAFYLSTHFESPFLGFLIVGLLYLVLLLALYMGRYSIGIQEKVQGGLKDFIFSKIKKREEKEDE</sequence>
<dbReference type="EMBL" id="FRXN01000002">
    <property type="protein sequence ID" value="SHO61945.1"/>
    <property type="molecule type" value="Genomic_DNA"/>
</dbReference>
<accession>A0A1M7ZAJ7</accession>
<dbReference type="OrthoDB" id="826897at2"/>
<keyword evidence="1" id="KW-1133">Transmembrane helix</keyword>
<evidence type="ECO:0000313" key="2">
    <source>
        <dbReference type="EMBL" id="SHO61945.1"/>
    </source>
</evidence>
<name>A0A1M7ZAJ7_9BACT</name>
<dbReference type="Pfam" id="PF07332">
    <property type="entry name" value="Phage_holin_3_6"/>
    <property type="match status" value="1"/>
</dbReference>
<dbReference type="AlphaFoldDB" id="A0A1M7ZAJ7"/>
<keyword evidence="1" id="KW-0812">Transmembrane</keyword>
<dbReference type="RefSeq" id="WP_073571356.1">
    <property type="nucleotide sequence ID" value="NZ_FRXN01000002.1"/>
</dbReference>
<dbReference type="Proteomes" id="UP000184609">
    <property type="component" value="Unassembled WGS sequence"/>
</dbReference>
<protein>
    <submittedName>
        <fullName evidence="2">Putative Holin-X, holin superfamily III</fullName>
    </submittedName>
</protein>
<proteinExistence type="predicted"/>
<gene>
    <name evidence="2" type="ORF">SAMN04488108_1714</name>
</gene>
<keyword evidence="3" id="KW-1185">Reference proteome</keyword>
<evidence type="ECO:0000256" key="1">
    <source>
        <dbReference type="SAM" id="Phobius"/>
    </source>
</evidence>
<reference evidence="3" key="1">
    <citation type="submission" date="2016-12" db="EMBL/GenBank/DDBJ databases">
        <authorList>
            <person name="Varghese N."/>
            <person name="Submissions S."/>
        </authorList>
    </citation>
    <scope>NUCLEOTIDE SEQUENCE [LARGE SCALE GENOMIC DNA]</scope>
    <source>
        <strain evidence="3">DSM 25035</strain>
    </source>
</reference>
<keyword evidence="1" id="KW-0472">Membrane</keyword>
<evidence type="ECO:0000313" key="3">
    <source>
        <dbReference type="Proteomes" id="UP000184609"/>
    </source>
</evidence>
<dbReference type="STRING" id="1073327.SAMN04488108_1714"/>
<feature type="transmembrane region" description="Helical" evidence="1">
    <location>
        <begin position="38"/>
        <end position="62"/>
    </location>
</feature>
<feature type="transmembrane region" description="Helical" evidence="1">
    <location>
        <begin position="68"/>
        <end position="89"/>
    </location>
</feature>
<organism evidence="2 3">
    <name type="scientific">Algoriphagus zhangzhouensis</name>
    <dbReference type="NCBI Taxonomy" id="1073327"/>
    <lineage>
        <taxon>Bacteria</taxon>
        <taxon>Pseudomonadati</taxon>
        <taxon>Bacteroidota</taxon>
        <taxon>Cytophagia</taxon>
        <taxon>Cytophagales</taxon>
        <taxon>Cyclobacteriaceae</taxon>
        <taxon>Algoriphagus</taxon>
    </lineage>
</organism>